<dbReference type="AlphaFoldDB" id="A0AA43XK83"/>
<feature type="region of interest" description="Disordered" evidence="3">
    <location>
        <begin position="144"/>
        <end position="196"/>
    </location>
</feature>
<evidence type="ECO:0000313" key="7">
    <source>
        <dbReference type="Proteomes" id="UP000449710"/>
    </source>
</evidence>
<keyword evidence="4" id="KW-0472">Membrane</keyword>
<evidence type="ECO:0000256" key="4">
    <source>
        <dbReference type="SAM" id="Phobius"/>
    </source>
</evidence>
<dbReference type="Gene3D" id="1.10.10.1320">
    <property type="entry name" value="Anti-sigma factor, zinc-finger domain"/>
    <property type="match status" value="1"/>
</dbReference>
<gene>
    <name evidence="6" type="ORF">ISALK_05325</name>
</gene>
<keyword evidence="4" id="KW-1133">Transmembrane helix</keyword>
<keyword evidence="7" id="KW-1185">Reference proteome</keyword>
<evidence type="ECO:0000256" key="3">
    <source>
        <dbReference type="SAM" id="MobiDB-lite"/>
    </source>
</evidence>
<evidence type="ECO:0000256" key="2">
    <source>
        <dbReference type="ARBA" id="ARBA00024438"/>
    </source>
</evidence>
<protein>
    <recommendedName>
        <fullName evidence="2">Anti-sigma-W factor RsiW</fullName>
    </recommendedName>
</protein>
<dbReference type="Pfam" id="PF13490">
    <property type="entry name" value="zf-HC2"/>
    <property type="match status" value="1"/>
</dbReference>
<comment type="caution">
    <text evidence="6">The sequence shown here is derived from an EMBL/GenBank/DDBJ whole genome shotgun (WGS) entry which is preliminary data.</text>
</comment>
<reference evidence="6 7" key="1">
    <citation type="submission" date="2019-04" db="EMBL/GenBank/DDBJ databases">
        <title>Isachenkonia alkalipeptolytica gen. nov. sp. nov. a new anaerobic, alkiliphilic organothrophic bacterium capable to reduce synthesized ferrihydrite isolated from a soda lake.</title>
        <authorList>
            <person name="Toshchakov S.V."/>
            <person name="Zavarzina D.G."/>
            <person name="Zhilina T.N."/>
            <person name="Kostrikina N.A."/>
            <person name="Kublanov I.V."/>
        </authorList>
    </citation>
    <scope>NUCLEOTIDE SEQUENCE [LARGE SCALE GENOMIC DNA]</scope>
    <source>
        <strain evidence="6 7">Z-1701</strain>
    </source>
</reference>
<dbReference type="EMBL" id="SUMG01000004">
    <property type="protein sequence ID" value="NBG87916.1"/>
    <property type="molecule type" value="Genomic_DNA"/>
</dbReference>
<feature type="transmembrane region" description="Helical" evidence="4">
    <location>
        <begin position="203"/>
        <end position="222"/>
    </location>
</feature>
<proteinExistence type="inferred from homology"/>
<evidence type="ECO:0000259" key="5">
    <source>
        <dbReference type="Pfam" id="PF13490"/>
    </source>
</evidence>
<feature type="compositionally biased region" description="Acidic residues" evidence="3">
    <location>
        <begin position="144"/>
        <end position="187"/>
    </location>
</feature>
<accession>A0AA43XK83</accession>
<dbReference type="InterPro" id="IPR027383">
    <property type="entry name" value="Znf_put"/>
</dbReference>
<dbReference type="RefSeq" id="WP_160719892.1">
    <property type="nucleotide sequence ID" value="NZ_SUMG01000004.1"/>
</dbReference>
<evidence type="ECO:0000313" key="6">
    <source>
        <dbReference type="EMBL" id="NBG87916.1"/>
    </source>
</evidence>
<organism evidence="6 7">
    <name type="scientific">Isachenkonia alkalipeptolytica</name>
    <dbReference type="NCBI Taxonomy" id="2565777"/>
    <lineage>
        <taxon>Bacteria</taxon>
        <taxon>Bacillati</taxon>
        <taxon>Bacillota</taxon>
        <taxon>Clostridia</taxon>
        <taxon>Eubacteriales</taxon>
        <taxon>Clostridiaceae</taxon>
        <taxon>Isachenkonia</taxon>
    </lineage>
</organism>
<keyword evidence="4" id="KW-0812">Transmembrane</keyword>
<feature type="transmembrane region" description="Helical" evidence="4">
    <location>
        <begin position="108"/>
        <end position="126"/>
    </location>
</feature>
<evidence type="ECO:0000256" key="1">
    <source>
        <dbReference type="ARBA" id="ARBA00024353"/>
    </source>
</evidence>
<name>A0AA43XK83_9CLOT</name>
<comment type="similarity">
    <text evidence="1">Belongs to the zinc-associated anti-sigma factor (ZAS) superfamily. Anti-sigma-W factor family.</text>
</comment>
<dbReference type="InterPro" id="IPR041916">
    <property type="entry name" value="Anti_sigma_zinc_sf"/>
</dbReference>
<dbReference type="Proteomes" id="UP000449710">
    <property type="component" value="Unassembled WGS sequence"/>
</dbReference>
<feature type="domain" description="Putative zinc-finger" evidence="5">
    <location>
        <begin position="3"/>
        <end position="36"/>
    </location>
</feature>
<sequence>MNCKEFENSISLYIDEKLNDDEKTAFLAHKDHCSHCDRALENTEKMVGSLQELKDLKAPEGLSKSIMATLEQEEENNPREDVDQYLEESSGRNHKKWFIKQLPWMKKISLAAVMVLIITSAVILTTDRFPAPREDEMTVMESADDDAGITSMDEEESISPEEAAPEEAVEEEPPAAMEETVEPEERDGDTSETFGRDTFGMEYGKWIVILLGIGVISVIGVLRKDRKK</sequence>